<dbReference type="AlphaFoldDB" id="A0A1X7SPY2"/>
<keyword evidence="1" id="KW-0175">Coiled coil</keyword>
<dbReference type="EnsemblMetazoa" id="Aqu2.1.04150_001">
    <property type="protein sequence ID" value="Aqu2.1.04150_001"/>
    <property type="gene ID" value="Aqu2.1.04150"/>
</dbReference>
<feature type="coiled-coil region" evidence="1">
    <location>
        <begin position="4"/>
        <end position="49"/>
    </location>
</feature>
<evidence type="ECO:0000256" key="1">
    <source>
        <dbReference type="SAM" id="Coils"/>
    </source>
</evidence>
<proteinExistence type="predicted"/>
<sequence length="180" mass="20452">MTLLAVACGQLKKENEQMKKENEKIKEENEEIKQHVKMLQNENTILKDHVHNATVPDSYPLLPIEVPDNNTTVHFYTGACGRHMSARMIVAENFNGFILLAFHKGKFDKYNPKIPNMFVKHKIQFISSLLPSFKVLDNTEAADELLPHDVLDTITGIDDMPPGVISRDIAFATMIKIYSE</sequence>
<protein>
    <submittedName>
        <fullName evidence="2">Uncharacterized protein</fullName>
    </submittedName>
</protein>
<organism evidence="2">
    <name type="scientific">Amphimedon queenslandica</name>
    <name type="common">Sponge</name>
    <dbReference type="NCBI Taxonomy" id="400682"/>
    <lineage>
        <taxon>Eukaryota</taxon>
        <taxon>Metazoa</taxon>
        <taxon>Porifera</taxon>
        <taxon>Demospongiae</taxon>
        <taxon>Heteroscleromorpha</taxon>
        <taxon>Haplosclerida</taxon>
        <taxon>Niphatidae</taxon>
        <taxon>Amphimedon</taxon>
    </lineage>
</organism>
<name>A0A1X7SPY2_AMPQE</name>
<accession>A0A1X7SPY2</accession>
<dbReference type="InParanoid" id="A0A1X7SPY2"/>
<evidence type="ECO:0000313" key="2">
    <source>
        <dbReference type="EnsemblMetazoa" id="Aqu2.1.04150_001"/>
    </source>
</evidence>
<dbReference type="OrthoDB" id="1630758at2759"/>
<reference evidence="2" key="1">
    <citation type="submission" date="2017-05" db="UniProtKB">
        <authorList>
            <consortium name="EnsemblMetazoa"/>
        </authorList>
    </citation>
    <scope>IDENTIFICATION</scope>
</reference>